<organism evidence="1 2">
    <name type="scientific">Prunus yedoensis var. nudiflora</name>
    <dbReference type="NCBI Taxonomy" id="2094558"/>
    <lineage>
        <taxon>Eukaryota</taxon>
        <taxon>Viridiplantae</taxon>
        <taxon>Streptophyta</taxon>
        <taxon>Embryophyta</taxon>
        <taxon>Tracheophyta</taxon>
        <taxon>Spermatophyta</taxon>
        <taxon>Magnoliopsida</taxon>
        <taxon>eudicotyledons</taxon>
        <taxon>Gunneridae</taxon>
        <taxon>Pentapetalae</taxon>
        <taxon>rosids</taxon>
        <taxon>fabids</taxon>
        <taxon>Rosales</taxon>
        <taxon>Rosaceae</taxon>
        <taxon>Amygdaloideae</taxon>
        <taxon>Amygdaleae</taxon>
        <taxon>Prunus</taxon>
    </lineage>
</organism>
<protein>
    <submittedName>
        <fullName evidence="1">Uncharacterized protein</fullName>
    </submittedName>
</protein>
<evidence type="ECO:0000313" key="2">
    <source>
        <dbReference type="Proteomes" id="UP000250321"/>
    </source>
</evidence>
<sequence length="100" mass="10891">MCSIYSPLSSSFSLGFKSCKGEEEVRESVKSLVLMQAKISPKRSVASTTYFSCVSSSSKEKAWCADFGGHYFVAWSRSRKWILPPSLGGILGLTQVALQG</sequence>
<comment type="caution">
    <text evidence="1">The sequence shown here is derived from an EMBL/GenBank/DDBJ whole genome shotgun (WGS) entry which is preliminary data.</text>
</comment>
<name>A0A314UUW6_PRUYE</name>
<keyword evidence="2" id="KW-1185">Reference proteome</keyword>
<gene>
    <name evidence="1" type="ORF">Pyn_07975</name>
</gene>
<reference evidence="1 2" key="1">
    <citation type="submission" date="2018-02" db="EMBL/GenBank/DDBJ databases">
        <title>Draft genome of wild Prunus yedoensis var. nudiflora.</title>
        <authorList>
            <person name="Baek S."/>
            <person name="Kim J.-H."/>
            <person name="Choi K."/>
            <person name="Kim G.-B."/>
            <person name="Cho A."/>
            <person name="Jang H."/>
            <person name="Shin C.-H."/>
            <person name="Yu H.-J."/>
            <person name="Mun J.-H."/>
        </authorList>
    </citation>
    <scope>NUCLEOTIDE SEQUENCE [LARGE SCALE GENOMIC DNA]</scope>
    <source>
        <strain evidence="2">cv. Jeju island</strain>
        <tissue evidence="1">Leaf</tissue>
    </source>
</reference>
<evidence type="ECO:0000313" key="1">
    <source>
        <dbReference type="EMBL" id="PQM41305.1"/>
    </source>
</evidence>
<accession>A0A314UUW6</accession>
<dbReference type="EMBL" id="PJQY01002973">
    <property type="protein sequence ID" value="PQM41305.1"/>
    <property type="molecule type" value="Genomic_DNA"/>
</dbReference>
<proteinExistence type="predicted"/>
<dbReference type="Proteomes" id="UP000250321">
    <property type="component" value="Unassembled WGS sequence"/>
</dbReference>
<dbReference type="AlphaFoldDB" id="A0A314UUW6"/>